<keyword evidence="2" id="KW-1185">Reference proteome</keyword>
<name>A0A517TRE6_9BACT</name>
<dbReference type="KEGG" id="llh:I41_01000"/>
<dbReference type="AlphaFoldDB" id="A0A517TRE6"/>
<sequence>MNLPDKNEMRHAYAVLQFEEAEALIWDLLDETLDEAGVARLSKLLEEDAALRSRFVECVQLHVDLHEHFGQQTLGGKQPSSGETVLSDLPGLAGLPGFPTVIQ</sequence>
<organism evidence="1 2">
    <name type="scientific">Lacipirellula limnantheis</name>
    <dbReference type="NCBI Taxonomy" id="2528024"/>
    <lineage>
        <taxon>Bacteria</taxon>
        <taxon>Pseudomonadati</taxon>
        <taxon>Planctomycetota</taxon>
        <taxon>Planctomycetia</taxon>
        <taxon>Pirellulales</taxon>
        <taxon>Lacipirellulaceae</taxon>
        <taxon>Lacipirellula</taxon>
    </lineage>
</organism>
<protein>
    <submittedName>
        <fullName evidence="1">Uncharacterized protein</fullName>
    </submittedName>
</protein>
<reference evidence="1 2" key="1">
    <citation type="submission" date="2019-02" db="EMBL/GenBank/DDBJ databases">
        <title>Deep-cultivation of Planctomycetes and their phenomic and genomic characterization uncovers novel biology.</title>
        <authorList>
            <person name="Wiegand S."/>
            <person name="Jogler M."/>
            <person name="Boedeker C."/>
            <person name="Pinto D."/>
            <person name="Vollmers J."/>
            <person name="Rivas-Marin E."/>
            <person name="Kohn T."/>
            <person name="Peeters S.H."/>
            <person name="Heuer A."/>
            <person name="Rast P."/>
            <person name="Oberbeckmann S."/>
            <person name="Bunk B."/>
            <person name="Jeske O."/>
            <person name="Meyerdierks A."/>
            <person name="Storesund J.E."/>
            <person name="Kallscheuer N."/>
            <person name="Luecker S."/>
            <person name="Lage O.M."/>
            <person name="Pohl T."/>
            <person name="Merkel B.J."/>
            <person name="Hornburger P."/>
            <person name="Mueller R.-W."/>
            <person name="Bruemmer F."/>
            <person name="Labrenz M."/>
            <person name="Spormann A.M."/>
            <person name="Op den Camp H."/>
            <person name="Overmann J."/>
            <person name="Amann R."/>
            <person name="Jetten M.S.M."/>
            <person name="Mascher T."/>
            <person name="Medema M.H."/>
            <person name="Devos D.P."/>
            <person name="Kaster A.-K."/>
            <person name="Ovreas L."/>
            <person name="Rohde M."/>
            <person name="Galperin M.Y."/>
            <person name="Jogler C."/>
        </authorList>
    </citation>
    <scope>NUCLEOTIDE SEQUENCE [LARGE SCALE GENOMIC DNA]</scope>
    <source>
        <strain evidence="1 2">I41</strain>
    </source>
</reference>
<dbReference type="EMBL" id="CP036339">
    <property type="protein sequence ID" value="QDT70946.1"/>
    <property type="molecule type" value="Genomic_DNA"/>
</dbReference>
<evidence type="ECO:0000313" key="1">
    <source>
        <dbReference type="EMBL" id="QDT70946.1"/>
    </source>
</evidence>
<proteinExistence type="predicted"/>
<evidence type="ECO:0000313" key="2">
    <source>
        <dbReference type="Proteomes" id="UP000317909"/>
    </source>
</evidence>
<gene>
    <name evidence="1" type="ORF">I41_01000</name>
</gene>
<accession>A0A517TRE6</accession>
<dbReference type="Proteomes" id="UP000317909">
    <property type="component" value="Chromosome"/>
</dbReference>